<dbReference type="InterPro" id="IPR037914">
    <property type="entry name" value="SpoVT-AbrB_sf"/>
</dbReference>
<comment type="caution">
    <text evidence="3">The sequence shown here is derived from an EMBL/GenBank/DDBJ whole genome shotgun (WGS) entry which is preliminary data.</text>
</comment>
<dbReference type="PROSITE" id="PS51740">
    <property type="entry name" value="SPOVT_ABRB"/>
    <property type="match status" value="1"/>
</dbReference>
<protein>
    <submittedName>
        <fullName evidence="3">AbrB family looped-hinge helix DNA binding protein</fullName>
    </submittedName>
</protein>
<dbReference type="SMART" id="SM00966">
    <property type="entry name" value="SpoVT_AbrB"/>
    <property type="match status" value="1"/>
</dbReference>
<keyword evidence="1" id="KW-0238">DNA-binding</keyword>
<feature type="domain" description="SpoVT-AbrB" evidence="2">
    <location>
        <begin position="4"/>
        <end position="49"/>
    </location>
</feature>
<dbReference type="RefSeq" id="WP_183853549.1">
    <property type="nucleotide sequence ID" value="NZ_JACHOO010000002.1"/>
</dbReference>
<dbReference type="EMBL" id="JACHOO010000002">
    <property type="protein sequence ID" value="MBB5752152.1"/>
    <property type="molecule type" value="Genomic_DNA"/>
</dbReference>
<dbReference type="Proteomes" id="UP000523821">
    <property type="component" value="Unassembled WGS sequence"/>
</dbReference>
<dbReference type="GO" id="GO:0003677">
    <property type="term" value="F:DNA binding"/>
    <property type="evidence" value="ECO:0007669"/>
    <property type="project" value="UniProtKB-UniRule"/>
</dbReference>
<name>A0A7W9CUJ3_9HYPH</name>
<evidence type="ECO:0000256" key="1">
    <source>
        <dbReference type="PROSITE-ProRule" id="PRU01076"/>
    </source>
</evidence>
<evidence type="ECO:0000259" key="2">
    <source>
        <dbReference type="PROSITE" id="PS51740"/>
    </source>
</evidence>
<dbReference type="InterPro" id="IPR007159">
    <property type="entry name" value="SpoVT-AbrB_dom"/>
</dbReference>
<organism evidence="3 4">
    <name type="scientific">Prosthecomicrobium pneumaticum</name>
    <dbReference type="NCBI Taxonomy" id="81895"/>
    <lineage>
        <taxon>Bacteria</taxon>
        <taxon>Pseudomonadati</taxon>
        <taxon>Pseudomonadota</taxon>
        <taxon>Alphaproteobacteria</taxon>
        <taxon>Hyphomicrobiales</taxon>
        <taxon>Kaistiaceae</taxon>
        <taxon>Prosthecomicrobium</taxon>
    </lineage>
</organism>
<dbReference type="NCBIfam" id="TIGR01439">
    <property type="entry name" value="lp_hng_hel_AbrB"/>
    <property type="match status" value="1"/>
</dbReference>
<dbReference type="Pfam" id="PF04014">
    <property type="entry name" value="MazE_antitoxin"/>
    <property type="match status" value="1"/>
</dbReference>
<evidence type="ECO:0000313" key="4">
    <source>
        <dbReference type="Proteomes" id="UP000523821"/>
    </source>
</evidence>
<gene>
    <name evidence="3" type="ORF">GGQ63_001204</name>
</gene>
<reference evidence="3 4" key="1">
    <citation type="submission" date="2020-08" db="EMBL/GenBank/DDBJ databases">
        <title>Genomic Encyclopedia of Type Strains, Phase IV (KMG-IV): sequencing the most valuable type-strain genomes for metagenomic binning, comparative biology and taxonomic classification.</title>
        <authorList>
            <person name="Goeker M."/>
        </authorList>
    </citation>
    <scope>NUCLEOTIDE SEQUENCE [LARGE SCALE GENOMIC DNA]</scope>
    <source>
        <strain evidence="3 4">DSM 16268</strain>
    </source>
</reference>
<sequence>MSQPIKAVVSPSGQLSIPAELRKSMGIDGGGEVLLTLDGGELRVKTAAEGWRRAREKAQAILAQSGKSFTVDDFLAERKTYWRD</sequence>
<dbReference type="Gene3D" id="2.10.260.10">
    <property type="match status" value="1"/>
</dbReference>
<dbReference type="AlphaFoldDB" id="A0A7W9CUJ3"/>
<proteinExistence type="predicted"/>
<accession>A0A7W9CUJ3</accession>
<evidence type="ECO:0000313" key="3">
    <source>
        <dbReference type="EMBL" id="MBB5752152.1"/>
    </source>
</evidence>
<keyword evidence="4" id="KW-1185">Reference proteome</keyword>
<dbReference type="SUPFAM" id="SSF89447">
    <property type="entry name" value="AbrB/MazE/MraZ-like"/>
    <property type="match status" value="1"/>
</dbReference>